<feature type="chain" id="PRO_5032335661" description="Aspartyl protease" evidence="1">
    <location>
        <begin position="20"/>
        <end position="310"/>
    </location>
</feature>
<evidence type="ECO:0000313" key="3">
    <source>
        <dbReference type="Proteomes" id="UP000538147"/>
    </source>
</evidence>
<reference evidence="2 3" key="1">
    <citation type="submission" date="2020-08" db="EMBL/GenBank/DDBJ databases">
        <title>Genomic Encyclopedia of Type Strains, Phase IV (KMG-IV): sequencing the most valuable type-strain genomes for metagenomic binning, comparative biology and taxonomic classification.</title>
        <authorList>
            <person name="Goeker M."/>
        </authorList>
    </citation>
    <scope>NUCLEOTIDE SEQUENCE [LARGE SCALE GENOMIC DNA]</scope>
    <source>
        <strain evidence="2 3">DSM 102189</strain>
    </source>
</reference>
<name>A0A841L012_9SPHN</name>
<proteinExistence type="predicted"/>
<protein>
    <recommendedName>
        <fullName evidence="4">Aspartyl protease</fullName>
    </recommendedName>
</protein>
<evidence type="ECO:0000313" key="2">
    <source>
        <dbReference type="EMBL" id="MBB6226159.1"/>
    </source>
</evidence>
<comment type="caution">
    <text evidence="2">The sequence shown here is derived from an EMBL/GenBank/DDBJ whole genome shotgun (WGS) entry which is preliminary data.</text>
</comment>
<gene>
    <name evidence="2" type="ORF">FHS79_000312</name>
</gene>
<evidence type="ECO:0008006" key="4">
    <source>
        <dbReference type="Google" id="ProtNLM"/>
    </source>
</evidence>
<feature type="signal peptide" evidence="1">
    <location>
        <begin position="1"/>
        <end position="19"/>
    </location>
</feature>
<keyword evidence="1" id="KW-0732">Signal</keyword>
<dbReference type="AlphaFoldDB" id="A0A841L012"/>
<dbReference type="RefSeq" id="WP_184194343.1">
    <property type="nucleotide sequence ID" value="NZ_JACIIV010000002.1"/>
</dbReference>
<dbReference type="EMBL" id="JACIIV010000002">
    <property type="protein sequence ID" value="MBB6226159.1"/>
    <property type="molecule type" value="Genomic_DNA"/>
</dbReference>
<organism evidence="2 3">
    <name type="scientific">Polymorphobacter multimanifer</name>
    <dbReference type="NCBI Taxonomy" id="1070431"/>
    <lineage>
        <taxon>Bacteria</taxon>
        <taxon>Pseudomonadati</taxon>
        <taxon>Pseudomonadota</taxon>
        <taxon>Alphaproteobacteria</taxon>
        <taxon>Sphingomonadales</taxon>
        <taxon>Sphingosinicellaceae</taxon>
        <taxon>Polymorphobacter</taxon>
    </lineage>
</organism>
<evidence type="ECO:0000256" key="1">
    <source>
        <dbReference type="SAM" id="SignalP"/>
    </source>
</evidence>
<accession>A0A841L012</accession>
<dbReference type="Proteomes" id="UP000538147">
    <property type="component" value="Unassembled WGS sequence"/>
</dbReference>
<sequence>MHRRMLFPLLLVTTTMASARDKPLPPLMLPMTTPVVTMTFEGQPLRLRVDPGATRSVELNASAARRLGLADPAFRIGRRKPERGRATIQVGKVKLREDTIDLPLDYAGRVLPLTLAWSDADHVDGADGLISPRQLPHDVVRLVARPASPNDRTTVLPMRWEGGRGLLGSLPLGRNTVDIVIDTSMATSVATAAAAAWLAEAHDGRLTGPRRDLRISRAVERPVRDVRFGRPVDMAGVRIDRVAARIFDWSGRTTIPEDTAPSDELVVTGRVESQSRWAKLTIAQDRLAACAEIGWQREPLQISLTCPALP</sequence>
<keyword evidence="3" id="KW-1185">Reference proteome</keyword>